<keyword evidence="3 5" id="KW-0539">Nucleus</keyword>
<dbReference type="PRINTS" id="PR00053">
    <property type="entry name" value="FORKHEAD"/>
</dbReference>
<evidence type="ECO:0000256" key="4">
    <source>
        <dbReference type="ARBA" id="ARBA00034868"/>
    </source>
</evidence>
<dbReference type="CDD" id="cd20035">
    <property type="entry name" value="FH_FOXQ2-like"/>
    <property type="match status" value="1"/>
</dbReference>
<evidence type="ECO:0000313" key="7">
    <source>
        <dbReference type="Ensembl" id="ENSCPRP00005014181.1"/>
    </source>
</evidence>
<sequence>MQLGVWTHSTPWCHQLQGAGRRWQSQQYWPRAPHMHSVPSPSPLVPFLWGDTGAVPPAPPSTVPCPGLFLPASSPCHLRQVGGGGGWCCSPYRLLEKPPFSYIALIAKAILSSPTNKLNLASIYKYIEDNFPYYRNKGQGWRNSVRHNLSLNSCFVKVGRCEDGKGNYWSIHPENLNDFIHGNFRQHQRSRKRGHQKDSDSYFTRRQRCGRLSRAGRGPVEALAVCLRKA</sequence>
<dbReference type="GO" id="GO:0000978">
    <property type="term" value="F:RNA polymerase II cis-regulatory region sequence-specific DNA binding"/>
    <property type="evidence" value="ECO:0007669"/>
    <property type="project" value="TreeGrafter"/>
</dbReference>
<reference evidence="7" key="2">
    <citation type="submission" date="2025-09" db="UniProtKB">
        <authorList>
            <consortium name="Ensembl"/>
        </authorList>
    </citation>
    <scope>IDENTIFICATION</scope>
</reference>
<dbReference type="InterPro" id="IPR018122">
    <property type="entry name" value="TF_fork_head_CS_1"/>
</dbReference>
<feature type="DNA-binding region" description="Fork-head" evidence="5">
    <location>
        <begin position="97"/>
        <end position="189"/>
    </location>
</feature>
<keyword evidence="2 5" id="KW-0238">DNA-binding</keyword>
<dbReference type="AlphaFoldDB" id="A0A7M4ESN2"/>
<dbReference type="PANTHER" id="PTHR11829">
    <property type="entry name" value="FORKHEAD BOX PROTEIN"/>
    <property type="match status" value="1"/>
</dbReference>
<reference evidence="7" key="1">
    <citation type="submission" date="2025-08" db="UniProtKB">
        <authorList>
            <consortium name="Ensembl"/>
        </authorList>
    </citation>
    <scope>IDENTIFICATION</scope>
</reference>
<keyword evidence="8" id="KW-1185">Reference proteome</keyword>
<dbReference type="PROSITE" id="PS00658">
    <property type="entry name" value="FORK_HEAD_2"/>
    <property type="match status" value="1"/>
</dbReference>
<accession>A0A7M4ESN2</accession>
<evidence type="ECO:0000256" key="1">
    <source>
        <dbReference type="ARBA" id="ARBA00004123"/>
    </source>
</evidence>
<dbReference type="FunFam" id="1.10.10.10:FF:000135">
    <property type="entry name" value="forkhead box protein G1"/>
    <property type="match status" value="1"/>
</dbReference>
<dbReference type="InterPro" id="IPR036390">
    <property type="entry name" value="WH_DNA-bd_sf"/>
</dbReference>
<dbReference type="InterPro" id="IPR036388">
    <property type="entry name" value="WH-like_DNA-bd_sf"/>
</dbReference>
<dbReference type="Pfam" id="PF00250">
    <property type="entry name" value="Forkhead"/>
    <property type="match status" value="1"/>
</dbReference>
<evidence type="ECO:0000256" key="5">
    <source>
        <dbReference type="PROSITE-ProRule" id="PRU00089"/>
    </source>
</evidence>
<evidence type="ECO:0000256" key="2">
    <source>
        <dbReference type="ARBA" id="ARBA00023125"/>
    </source>
</evidence>
<dbReference type="Gene3D" id="1.10.10.10">
    <property type="entry name" value="Winged helix-like DNA-binding domain superfamily/Winged helix DNA-binding domain"/>
    <property type="match status" value="1"/>
</dbReference>
<dbReference type="SMART" id="SM00339">
    <property type="entry name" value="FH"/>
    <property type="match status" value="1"/>
</dbReference>
<dbReference type="SUPFAM" id="SSF46785">
    <property type="entry name" value="Winged helix' DNA-binding domain"/>
    <property type="match status" value="1"/>
</dbReference>
<dbReference type="InterPro" id="IPR047519">
    <property type="entry name" value="FH_FOXQ2-like"/>
</dbReference>
<dbReference type="GO" id="GO:0000981">
    <property type="term" value="F:DNA-binding transcription factor activity, RNA polymerase II-specific"/>
    <property type="evidence" value="ECO:0007669"/>
    <property type="project" value="TreeGrafter"/>
</dbReference>
<evidence type="ECO:0000313" key="8">
    <source>
        <dbReference type="Proteomes" id="UP000594220"/>
    </source>
</evidence>
<protein>
    <recommendedName>
        <fullName evidence="4">Forkhead box protein G1</fullName>
    </recommendedName>
</protein>
<dbReference type="GeneTree" id="ENSGT00940000166634"/>
<dbReference type="Proteomes" id="UP000594220">
    <property type="component" value="Unplaced"/>
</dbReference>
<dbReference type="PROSITE" id="PS50039">
    <property type="entry name" value="FORK_HEAD_3"/>
    <property type="match status" value="1"/>
</dbReference>
<dbReference type="PANTHER" id="PTHR11829:SF142">
    <property type="entry name" value="FORK-HEAD DOMAIN-CONTAINING PROTEIN"/>
    <property type="match status" value="1"/>
</dbReference>
<dbReference type="InterPro" id="IPR001766">
    <property type="entry name" value="Fork_head_dom"/>
</dbReference>
<dbReference type="Ensembl" id="ENSCPRT00005016657.1">
    <property type="protein sequence ID" value="ENSCPRP00005014181.1"/>
    <property type="gene ID" value="ENSCPRG00005009987.1"/>
</dbReference>
<dbReference type="GO" id="GO:0005634">
    <property type="term" value="C:nucleus"/>
    <property type="evidence" value="ECO:0007669"/>
    <property type="project" value="UniProtKB-SubCell"/>
</dbReference>
<dbReference type="GO" id="GO:0009653">
    <property type="term" value="P:anatomical structure morphogenesis"/>
    <property type="evidence" value="ECO:0007669"/>
    <property type="project" value="TreeGrafter"/>
</dbReference>
<organism evidence="7 8">
    <name type="scientific">Crocodylus porosus</name>
    <name type="common">Saltwater crocodile</name>
    <name type="synonym">Estuarine crocodile</name>
    <dbReference type="NCBI Taxonomy" id="8502"/>
    <lineage>
        <taxon>Eukaryota</taxon>
        <taxon>Metazoa</taxon>
        <taxon>Chordata</taxon>
        <taxon>Craniata</taxon>
        <taxon>Vertebrata</taxon>
        <taxon>Euteleostomi</taxon>
        <taxon>Archelosauria</taxon>
        <taxon>Archosauria</taxon>
        <taxon>Crocodylia</taxon>
        <taxon>Longirostres</taxon>
        <taxon>Crocodylidae</taxon>
        <taxon>Crocodylus</taxon>
    </lineage>
</organism>
<dbReference type="InterPro" id="IPR050211">
    <property type="entry name" value="FOX_domain-containing"/>
</dbReference>
<feature type="domain" description="Fork-head" evidence="6">
    <location>
        <begin position="97"/>
        <end position="189"/>
    </location>
</feature>
<name>A0A7M4ESN2_CROPO</name>
<dbReference type="GO" id="GO:0030154">
    <property type="term" value="P:cell differentiation"/>
    <property type="evidence" value="ECO:0007669"/>
    <property type="project" value="TreeGrafter"/>
</dbReference>
<evidence type="ECO:0000259" key="6">
    <source>
        <dbReference type="PROSITE" id="PS50039"/>
    </source>
</evidence>
<dbReference type="PROSITE" id="PS00657">
    <property type="entry name" value="FORK_HEAD_1"/>
    <property type="match status" value="1"/>
</dbReference>
<dbReference type="InterPro" id="IPR030456">
    <property type="entry name" value="TF_fork_head_CS_2"/>
</dbReference>
<comment type="subcellular location">
    <subcellularLocation>
        <location evidence="1 5">Nucleus</location>
    </subcellularLocation>
</comment>
<proteinExistence type="predicted"/>
<evidence type="ECO:0000256" key="3">
    <source>
        <dbReference type="ARBA" id="ARBA00023242"/>
    </source>
</evidence>